<dbReference type="PROSITE" id="PS50010">
    <property type="entry name" value="DH_2"/>
    <property type="match status" value="1"/>
</dbReference>
<dbReference type="SMART" id="SM00233">
    <property type="entry name" value="PH"/>
    <property type="match status" value="1"/>
</dbReference>
<comment type="similarity">
    <text evidence="11">Belongs to the protein kinase superfamily. Ser/Thr protein kinase family. CDPK subfamily.</text>
</comment>
<evidence type="ECO:0000256" key="8">
    <source>
        <dbReference type="ARBA" id="ARBA00022777"/>
    </source>
</evidence>
<dbReference type="Gene3D" id="3.30.200.20">
    <property type="entry name" value="Phosphorylase Kinase, domain 1"/>
    <property type="match status" value="1"/>
</dbReference>
<dbReference type="EMBL" id="BLQM01000339">
    <property type="protein sequence ID" value="GMH84115.1"/>
    <property type="molecule type" value="Genomic_DNA"/>
</dbReference>
<dbReference type="InterPro" id="IPR050205">
    <property type="entry name" value="CDPK_Ser/Thr_kinases"/>
</dbReference>
<dbReference type="Pfam" id="PF00621">
    <property type="entry name" value="RhoGEF"/>
    <property type="match status" value="1"/>
</dbReference>
<feature type="domain" description="Protein kinase" evidence="18">
    <location>
        <begin position="815"/>
        <end position="1075"/>
    </location>
</feature>
<dbReference type="PROSITE" id="PS50003">
    <property type="entry name" value="PH_DOMAIN"/>
    <property type="match status" value="1"/>
</dbReference>
<comment type="catalytic activity">
    <reaction evidence="12">
        <text>L-threonyl-[protein] + ATP = O-phospho-L-threonyl-[protein] + ADP + H(+)</text>
        <dbReference type="Rhea" id="RHEA:46608"/>
        <dbReference type="Rhea" id="RHEA-COMP:11060"/>
        <dbReference type="Rhea" id="RHEA-COMP:11605"/>
        <dbReference type="ChEBI" id="CHEBI:15378"/>
        <dbReference type="ChEBI" id="CHEBI:30013"/>
        <dbReference type="ChEBI" id="CHEBI:30616"/>
        <dbReference type="ChEBI" id="CHEBI:61977"/>
        <dbReference type="ChEBI" id="CHEBI:456216"/>
        <dbReference type="EC" id="2.7.11.1"/>
    </reaction>
</comment>
<evidence type="ECO:0000256" key="12">
    <source>
        <dbReference type="ARBA" id="ARBA00047899"/>
    </source>
</evidence>
<feature type="region of interest" description="Disordered" evidence="15">
    <location>
        <begin position="477"/>
        <end position="566"/>
    </location>
</feature>
<evidence type="ECO:0000256" key="10">
    <source>
        <dbReference type="ARBA" id="ARBA00022840"/>
    </source>
</evidence>
<dbReference type="PANTHER" id="PTHR24349">
    <property type="entry name" value="SERINE/THREONINE-PROTEIN KINASE"/>
    <property type="match status" value="1"/>
</dbReference>
<proteinExistence type="inferred from homology"/>
<evidence type="ECO:0000259" key="19">
    <source>
        <dbReference type="PROSITE" id="PS50222"/>
    </source>
</evidence>
<dbReference type="InterPro" id="IPR011992">
    <property type="entry name" value="EF-hand-dom_pair"/>
</dbReference>
<organism evidence="20 21">
    <name type="scientific">Triparma laevis f. inornata</name>
    <dbReference type="NCBI Taxonomy" id="1714386"/>
    <lineage>
        <taxon>Eukaryota</taxon>
        <taxon>Sar</taxon>
        <taxon>Stramenopiles</taxon>
        <taxon>Ochrophyta</taxon>
        <taxon>Bolidophyceae</taxon>
        <taxon>Parmales</taxon>
        <taxon>Triparmaceae</taxon>
        <taxon>Triparma</taxon>
    </lineage>
</organism>
<dbReference type="SMART" id="SM00220">
    <property type="entry name" value="S_TKc"/>
    <property type="match status" value="1"/>
</dbReference>
<feature type="binding site" evidence="14">
    <location>
        <position position="844"/>
    </location>
    <ligand>
        <name>ATP</name>
        <dbReference type="ChEBI" id="CHEBI:30616"/>
    </ligand>
</feature>
<keyword evidence="7 14" id="KW-0547">Nucleotide-binding</keyword>
<evidence type="ECO:0000256" key="6">
    <source>
        <dbReference type="ARBA" id="ARBA00022737"/>
    </source>
</evidence>
<evidence type="ECO:0000313" key="21">
    <source>
        <dbReference type="Proteomes" id="UP001162640"/>
    </source>
</evidence>
<evidence type="ECO:0000256" key="11">
    <source>
        <dbReference type="ARBA" id="ARBA00024334"/>
    </source>
</evidence>
<keyword evidence="5" id="KW-0479">Metal-binding</keyword>
<comment type="cofactor">
    <cofactor evidence="1">
        <name>Mg(2+)</name>
        <dbReference type="ChEBI" id="CHEBI:18420"/>
    </cofactor>
</comment>
<evidence type="ECO:0000256" key="7">
    <source>
        <dbReference type="ARBA" id="ARBA00022741"/>
    </source>
</evidence>
<evidence type="ECO:0000259" key="16">
    <source>
        <dbReference type="PROSITE" id="PS50003"/>
    </source>
</evidence>
<evidence type="ECO:0000256" key="15">
    <source>
        <dbReference type="SAM" id="MobiDB-lite"/>
    </source>
</evidence>
<dbReference type="PROSITE" id="PS50011">
    <property type="entry name" value="PROTEIN_KINASE_DOM"/>
    <property type="match status" value="1"/>
</dbReference>
<dbReference type="PROSITE" id="PS00108">
    <property type="entry name" value="PROTEIN_KINASE_ST"/>
    <property type="match status" value="1"/>
</dbReference>
<dbReference type="Pfam" id="PF00069">
    <property type="entry name" value="Pkinase"/>
    <property type="match status" value="1"/>
</dbReference>
<dbReference type="InterPro" id="IPR000219">
    <property type="entry name" value="DH_dom"/>
</dbReference>
<evidence type="ECO:0000256" key="2">
    <source>
        <dbReference type="ARBA" id="ARBA00012513"/>
    </source>
</evidence>
<sequence>MDAREQSSLQGAYLAARRLKSLGAVSDKHVNAYKNIHKGIRAVLPVPSRKDKKGKVIQEILLTEESYVESLDALVSVFEKPTLNYLQELASKSAQHMENSIPLPPNIPPPLVATELLNQHNKIFGNISLILKFNEVFLSMLRDPSTPIAEVFKKNSAFFKMYSDYCRKFEVALSQVKSWKEGPWMSGFIRACELQTQCEGLDLNSHLIMPVQRIPRYKMLLAELIKLTPEKNGNIPNQEYKDLSEALSVVSTVATKLNDDMKQFETKKQVLEFAQQFEKMELVLPARYFVKSGVLKKVCRGGKKDFTFVLFNDLLIYGSPKLGITKNAPNGEKIHSLHREISLHNTYIVKNIRGFMEGFILVAHQKSFYVDCGSAIEANAWVATFEQLYCDLDDPSRAKITKKSSWREDEGSEFKAKEIKLWGVREEDTGGDYGDIEFWKLNRVALRNGHGVIDAIDKEEIEGIVPAGIAHMRTEYANGNGERNEDGTPHRRSSASSKISSVARRMSQKFGTSFRVSKSSSEPEIMTSSSTSSMESSGIRFLESSASLSPPPAPVETRPQAKSFTGPNMRVNSQGHYVASKQAQQPAVPVPVLPVGPRVPRNQFVNDDAVKYSGEFKVVVSTYGLGLDLLDVSSPYADHPSQSIVQVVSFPNLPNRAPSPGATAGIKVGDYVVMINGVGVTMAHQFLQVLRNQVVKVNDEVVVRVRRGGVYKAHVKPDRLGAVKSFDPLNMKEIEFLNLFGITKHKYIGMSENDRRSATMGNCGTKVEAAGGPDELKPAQAAIRATEIKAEHKAQHLAQNIVHEEVKRKVTDVYDVTGSELGTGISGTVRVCTHKETKIQYALKTLQLHQIRNDEDAMKQLKDEIAILKALDHPNIVRLEEVYETPDHMFLILELCTGGEMLDRLNSQKGFHYSEKVAADYVKIMVNAIRYIHEHNITHRDLKLENFLLQDRTEESDLKLIDFGLSRHFKKSEKMTVPVGTPYYVAPEVLRGVYDEKCDLWSLGVITYMLLSGTPPFPGQGEGEILQRVKKGHYSLEISRFDGVSEHAKDFIRKLLVMDPKRRMSAKDAQEHVWMHDFDHPTEPLSHDIADSLRNFHQFGAMKKLVCEVLAYTLIPEQIHDLREEFNKIDKDNTGEFTLEQFREALAQSDHVSSDEADQIFDDMDLEHDGKIHWHEFIAATLSKCEYDERNLKLAFERLDAEHQGFITKENLMDIVGADGSSDEVAQMFDEVDYKHEGKIYFPEFVQIMKQNGAAKEDKSDGVPSECSQQNMTASGRRRTSVAGRMSQGPVDAESMAVPKDKHQIRNEIHMKIHDHVNSQAGKSPRVEVEKKE</sequence>
<dbReference type="GO" id="GO:0004674">
    <property type="term" value="F:protein serine/threonine kinase activity"/>
    <property type="evidence" value="ECO:0007669"/>
    <property type="project" value="UniProtKB-KW"/>
</dbReference>
<dbReference type="InterPro" id="IPR001478">
    <property type="entry name" value="PDZ"/>
</dbReference>
<dbReference type="CDD" id="cd00051">
    <property type="entry name" value="EFh"/>
    <property type="match status" value="2"/>
</dbReference>
<feature type="domain" description="PH" evidence="16">
    <location>
        <begin position="288"/>
        <end position="390"/>
    </location>
</feature>
<dbReference type="SUPFAM" id="SSF56112">
    <property type="entry name" value="Protein kinase-like (PK-like)"/>
    <property type="match status" value="1"/>
</dbReference>
<feature type="domain" description="EF-hand" evidence="19">
    <location>
        <begin position="1117"/>
        <end position="1151"/>
    </location>
</feature>
<comment type="catalytic activity">
    <reaction evidence="13">
        <text>L-seryl-[protein] + ATP = O-phospho-L-seryl-[protein] + ADP + H(+)</text>
        <dbReference type="Rhea" id="RHEA:17989"/>
        <dbReference type="Rhea" id="RHEA-COMP:9863"/>
        <dbReference type="Rhea" id="RHEA-COMP:11604"/>
        <dbReference type="ChEBI" id="CHEBI:15378"/>
        <dbReference type="ChEBI" id="CHEBI:29999"/>
        <dbReference type="ChEBI" id="CHEBI:30616"/>
        <dbReference type="ChEBI" id="CHEBI:83421"/>
        <dbReference type="ChEBI" id="CHEBI:456216"/>
        <dbReference type="EC" id="2.7.11.1"/>
    </reaction>
</comment>
<keyword evidence="10 14" id="KW-0067">ATP-binding</keyword>
<dbReference type="InterPro" id="IPR035899">
    <property type="entry name" value="DBL_dom_sf"/>
</dbReference>
<keyword evidence="6" id="KW-0677">Repeat</keyword>
<dbReference type="Proteomes" id="UP001162640">
    <property type="component" value="Unassembled WGS sequence"/>
</dbReference>
<dbReference type="Gene3D" id="1.10.510.10">
    <property type="entry name" value="Transferase(Phosphotransferase) domain 1"/>
    <property type="match status" value="1"/>
</dbReference>
<evidence type="ECO:0000256" key="9">
    <source>
        <dbReference type="ARBA" id="ARBA00022837"/>
    </source>
</evidence>
<keyword evidence="4" id="KW-0808">Transferase</keyword>
<keyword evidence="8" id="KW-0418">Kinase</keyword>
<gene>
    <name evidence="20" type="ORF">TL16_g09819</name>
</gene>
<feature type="compositionally biased region" description="Low complexity" evidence="15">
    <location>
        <begin position="517"/>
        <end position="537"/>
    </location>
</feature>
<evidence type="ECO:0000256" key="3">
    <source>
        <dbReference type="ARBA" id="ARBA00022527"/>
    </source>
</evidence>
<protein>
    <recommendedName>
        <fullName evidence="2">non-specific serine/threonine protein kinase</fullName>
        <ecNumber evidence="2">2.7.11.1</ecNumber>
    </recommendedName>
</protein>
<evidence type="ECO:0000259" key="18">
    <source>
        <dbReference type="PROSITE" id="PS50011"/>
    </source>
</evidence>
<feature type="domain" description="EF-hand" evidence="19">
    <location>
        <begin position="1152"/>
        <end position="1187"/>
    </location>
</feature>
<evidence type="ECO:0000259" key="17">
    <source>
        <dbReference type="PROSITE" id="PS50010"/>
    </source>
</evidence>
<feature type="compositionally biased region" description="Low complexity" evidence="15">
    <location>
        <begin position="494"/>
        <end position="505"/>
    </location>
</feature>
<evidence type="ECO:0000256" key="4">
    <source>
        <dbReference type="ARBA" id="ARBA00022679"/>
    </source>
</evidence>
<dbReference type="FunFam" id="1.10.510.10:FF:000571">
    <property type="entry name" value="Maternal embryonic leucine zipper kinase"/>
    <property type="match status" value="1"/>
</dbReference>
<keyword evidence="3" id="KW-0723">Serine/threonine-protein kinase</keyword>
<dbReference type="SUPFAM" id="SSF50156">
    <property type="entry name" value="PDZ domain-like"/>
    <property type="match status" value="1"/>
</dbReference>
<dbReference type="InterPro" id="IPR008271">
    <property type="entry name" value="Ser/Thr_kinase_AS"/>
</dbReference>
<evidence type="ECO:0000256" key="13">
    <source>
        <dbReference type="ARBA" id="ARBA00048679"/>
    </source>
</evidence>
<feature type="region of interest" description="Disordered" evidence="15">
    <location>
        <begin position="1253"/>
        <end position="1299"/>
    </location>
</feature>
<dbReference type="Pfam" id="PF13499">
    <property type="entry name" value="EF-hand_7"/>
    <property type="match status" value="2"/>
</dbReference>
<evidence type="ECO:0000256" key="14">
    <source>
        <dbReference type="PROSITE-ProRule" id="PRU10141"/>
    </source>
</evidence>
<keyword evidence="9" id="KW-0106">Calcium</keyword>
<dbReference type="Gene3D" id="1.10.238.10">
    <property type="entry name" value="EF-hand"/>
    <property type="match status" value="2"/>
</dbReference>
<dbReference type="GO" id="GO:0005524">
    <property type="term" value="F:ATP binding"/>
    <property type="evidence" value="ECO:0007669"/>
    <property type="project" value="UniProtKB-UniRule"/>
</dbReference>
<dbReference type="InterPro" id="IPR000719">
    <property type="entry name" value="Prot_kinase_dom"/>
</dbReference>
<feature type="domain" description="EF-hand" evidence="19">
    <location>
        <begin position="1220"/>
        <end position="1255"/>
    </location>
</feature>
<dbReference type="InterPro" id="IPR001849">
    <property type="entry name" value="PH_domain"/>
</dbReference>
<dbReference type="CDD" id="cd05117">
    <property type="entry name" value="STKc_CAMK"/>
    <property type="match status" value="1"/>
</dbReference>
<dbReference type="GO" id="GO:0005509">
    <property type="term" value="F:calcium ion binding"/>
    <property type="evidence" value="ECO:0007669"/>
    <property type="project" value="InterPro"/>
</dbReference>
<dbReference type="FunFam" id="3.30.200.20:FF:000315">
    <property type="entry name" value="Calcium-dependent protein kinase 3"/>
    <property type="match status" value="1"/>
</dbReference>
<dbReference type="SUPFAM" id="SSF50729">
    <property type="entry name" value="PH domain-like"/>
    <property type="match status" value="1"/>
</dbReference>
<dbReference type="EC" id="2.7.11.1" evidence="2"/>
<dbReference type="InterPro" id="IPR017441">
    <property type="entry name" value="Protein_kinase_ATP_BS"/>
</dbReference>
<dbReference type="SMART" id="SM00325">
    <property type="entry name" value="RhoGEF"/>
    <property type="match status" value="1"/>
</dbReference>
<dbReference type="CDD" id="cd00160">
    <property type="entry name" value="RhoGEF"/>
    <property type="match status" value="1"/>
</dbReference>
<accession>A0A9W7BDF4</accession>
<dbReference type="GO" id="GO:0005085">
    <property type="term" value="F:guanyl-nucleotide exchange factor activity"/>
    <property type="evidence" value="ECO:0007669"/>
    <property type="project" value="InterPro"/>
</dbReference>
<evidence type="ECO:0000313" key="20">
    <source>
        <dbReference type="EMBL" id="GMH84115.1"/>
    </source>
</evidence>
<evidence type="ECO:0000256" key="1">
    <source>
        <dbReference type="ARBA" id="ARBA00001946"/>
    </source>
</evidence>
<dbReference type="PROSITE" id="PS00107">
    <property type="entry name" value="PROTEIN_KINASE_ATP"/>
    <property type="match status" value="1"/>
</dbReference>
<dbReference type="Gene3D" id="1.20.900.10">
    <property type="entry name" value="Dbl homology (DH) domain"/>
    <property type="match status" value="1"/>
</dbReference>
<dbReference type="SUPFAM" id="SSF48065">
    <property type="entry name" value="DBL homology domain (DH-domain)"/>
    <property type="match status" value="1"/>
</dbReference>
<feature type="domain" description="DH" evidence="17">
    <location>
        <begin position="52"/>
        <end position="260"/>
    </location>
</feature>
<dbReference type="InterPro" id="IPR011993">
    <property type="entry name" value="PH-like_dom_sf"/>
</dbReference>
<evidence type="ECO:0000256" key="5">
    <source>
        <dbReference type="ARBA" id="ARBA00022723"/>
    </source>
</evidence>
<dbReference type="Gene3D" id="2.30.29.30">
    <property type="entry name" value="Pleckstrin-homology domain (PH domain)/Phosphotyrosine-binding domain (PTB)"/>
    <property type="match status" value="1"/>
</dbReference>
<dbReference type="Gene3D" id="2.30.42.10">
    <property type="match status" value="1"/>
</dbReference>
<dbReference type="InterPro" id="IPR036034">
    <property type="entry name" value="PDZ_sf"/>
</dbReference>
<dbReference type="SMART" id="SM00228">
    <property type="entry name" value="PDZ"/>
    <property type="match status" value="1"/>
</dbReference>
<dbReference type="SUPFAM" id="SSF47473">
    <property type="entry name" value="EF-hand"/>
    <property type="match status" value="1"/>
</dbReference>
<comment type="caution">
    <text evidence="20">The sequence shown here is derived from an EMBL/GenBank/DDBJ whole genome shotgun (WGS) entry which is preliminary data.</text>
</comment>
<reference evidence="21" key="1">
    <citation type="journal article" date="2023" name="Commun. Biol.">
        <title>Genome analysis of Parmales, the sister group of diatoms, reveals the evolutionary specialization of diatoms from phago-mixotrophs to photoautotrophs.</title>
        <authorList>
            <person name="Ban H."/>
            <person name="Sato S."/>
            <person name="Yoshikawa S."/>
            <person name="Yamada K."/>
            <person name="Nakamura Y."/>
            <person name="Ichinomiya M."/>
            <person name="Sato N."/>
            <person name="Blanc-Mathieu R."/>
            <person name="Endo H."/>
            <person name="Kuwata A."/>
            <person name="Ogata H."/>
        </authorList>
    </citation>
    <scope>NUCLEOTIDE SEQUENCE [LARGE SCALE GENOMIC DNA]</scope>
</reference>
<name>A0A9W7BDF4_9STRA</name>
<dbReference type="PROSITE" id="PS50222">
    <property type="entry name" value="EF_HAND_2"/>
    <property type="match status" value="3"/>
</dbReference>
<dbReference type="SMART" id="SM00054">
    <property type="entry name" value="EFh"/>
    <property type="match status" value="4"/>
</dbReference>
<dbReference type="InterPro" id="IPR002048">
    <property type="entry name" value="EF_hand_dom"/>
</dbReference>
<dbReference type="InterPro" id="IPR011009">
    <property type="entry name" value="Kinase-like_dom_sf"/>
</dbReference>